<dbReference type="SUPFAM" id="SSF48452">
    <property type="entry name" value="TPR-like"/>
    <property type="match status" value="2"/>
</dbReference>
<dbReference type="PANTHER" id="PTHR46630:SF1">
    <property type="entry name" value="TETRATRICOPEPTIDE REPEAT PROTEIN 29"/>
    <property type="match status" value="1"/>
</dbReference>
<dbReference type="Pfam" id="PF18801">
    <property type="entry name" value="RapH_N"/>
    <property type="match status" value="1"/>
</dbReference>
<dbReference type="SMART" id="SM00028">
    <property type="entry name" value="TPR"/>
    <property type="match status" value="5"/>
</dbReference>
<dbReference type="AlphaFoldDB" id="A0A4R2NQ27"/>
<keyword evidence="4" id="KW-0802">TPR repeat</keyword>
<dbReference type="EMBL" id="SLXK01000028">
    <property type="protein sequence ID" value="TCP23782.1"/>
    <property type="molecule type" value="Genomic_DNA"/>
</dbReference>
<comment type="caution">
    <text evidence="6">The sequence shown here is derived from an EMBL/GenBank/DDBJ whole genome shotgun (WGS) entry which is preliminary data.</text>
</comment>
<dbReference type="RefSeq" id="WP_165886974.1">
    <property type="nucleotide sequence ID" value="NZ_SLXK01000028.1"/>
</dbReference>
<evidence type="ECO:0000256" key="3">
    <source>
        <dbReference type="ARBA" id="ARBA00022737"/>
    </source>
</evidence>
<keyword evidence="3" id="KW-0677">Repeat</keyword>
<dbReference type="InterPro" id="IPR051476">
    <property type="entry name" value="Bac_ResReg_Asp_Phosphatase"/>
</dbReference>
<evidence type="ECO:0000256" key="1">
    <source>
        <dbReference type="ARBA" id="ARBA00004496"/>
    </source>
</evidence>
<dbReference type="GO" id="GO:0005737">
    <property type="term" value="C:cytoplasm"/>
    <property type="evidence" value="ECO:0007669"/>
    <property type="project" value="UniProtKB-SubCell"/>
</dbReference>
<dbReference type="PANTHER" id="PTHR46630">
    <property type="entry name" value="TETRATRICOPEPTIDE REPEAT PROTEIN 29"/>
    <property type="match status" value="1"/>
</dbReference>
<evidence type="ECO:0000313" key="7">
    <source>
        <dbReference type="Proteomes" id="UP000295416"/>
    </source>
</evidence>
<dbReference type="Proteomes" id="UP000295416">
    <property type="component" value="Unassembled WGS sequence"/>
</dbReference>
<dbReference type="InterPro" id="IPR011990">
    <property type="entry name" value="TPR-like_helical_dom_sf"/>
</dbReference>
<gene>
    <name evidence="6" type="ORF">EV207_1285</name>
</gene>
<evidence type="ECO:0000256" key="5">
    <source>
        <dbReference type="ARBA" id="ARBA00038253"/>
    </source>
</evidence>
<dbReference type="Gene3D" id="1.25.40.10">
    <property type="entry name" value="Tetratricopeptide repeat domain"/>
    <property type="match status" value="1"/>
</dbReference>
<comment type="similarity">
    <text evidence="5">Belongs to the Rap family.</text>
</comment>
<dbReference type="Pfam" id="PF13424">
    <property type="entry name" value="TPR_12"/>
    <property type="match status" value="1"/>
</dbReference>
<dbReference type="InterPro" id="IPR019734">
    <property type="entry name" value="TPR_rpt"/>
</dbReference>
<evidence type="ECO:0000256" key="4">
    <source>
        <dbReference type="ARBA" id="ARBA00022803"/>
    </source>
</evidence>
<reference evidence="6 7" key="1">
    <citation type="submission" date="2019-03" db="EMBL/GenBank/DDBJ databases">
        <title>Genomic Encyclopedia of Type Strains, Phase IV (KMG-IV): sequencing the most valuable type-strain genomes for metagenomic binning, comparative biology and taxonomic classification.</title>
        <authorList>
            <person name="Goeker M."/>
        </authorList>
    </citation>
    <scope>NUCLEOTIDE SEQUENCE [LARGE SCALE GENOMIC DNA]</scope>
    <source>
        <strain evidence="6 7">DSM 19377</strain>
    </source>
</reference>
<protein>
    <submittedName>
        <fullName evidence="6">Tetratricopeptide repeat protein</fullName>
    </submittedName>
</protein>
<keyword evidence="7" id="KW-1185">Reference proteome</keyword>
<sequence length="362" mass="42488">MTTKAVSCESVSKVLGLWHNALIRNQLNEAIQYKDDVENIIMDMEQDQTILLYYSLLVLRHNLLTNNAETPNQYLKSIKPFEEKMGSLLTYYYHLFTGMHKSAERRYGEALDHYTAAEEKLIDIPDDMEKGEFHYRVASVYYHIRQTMLAYKHVKQAKAIFDTDKDYGKKSADCDNLLGLCYILNKNFGLAEKHLRQAFETAELFKDEELKLHIYYNLGFLYAEKKEPDHAIDYLNKVHAAGFNKVRTPFLLAREYFKIAKSDKAFEMIDKGLKVCEETNNVEYRHHYSILRAFNDGSSDDEIESAVKEGMTYFKKHRLNGYVNDYSSQLAYYFCERENHEKASRYFRSAYESRETEGLFIS</sequence>
<accession>A0A4R2NQ27</accession>
<comment type="subcellular location">
    <subcellularLocation>
        <location evidence="1">Cytoplasm</location>
    </subcellularLocation>
</comment>
<evidence type="ECO:0000313" key="6">
    <source>
        <dbReference type="EMBL" id="TCP23782.1"/>
    </source>
</evidence>
<proteinExistence type="inferred from homology"/>
<keyword evidence="2" id="KW-0963">Cytoplasm</keyword>
<name>A0A4R2NQ27_9BACL</name>
<organism evidence="6 7">
    <name type="scientific">Scopulibacillus darangshiensis</name>
    <dbReference type="NCBI Taxonomy" id="442528"/>
    <lineage>
        <taxon>Bacteria</taxon>
        <taxon>Bacillati</taxon>
        <taxon>Bacillota</taxon>
        <taxon>Bacilli</taxon>
        <taxon>Bacillales</taxon>
        <taxon>Sporolactobacillaceae</taxon>
        <taxon>Scopulibacillus</taxon>
    </lineage>
</organism>
<evidence type="ECO:0000256" key="2">
    <source>
        <dbReference type="ARBA" id="ARBA00022490"/>
    </source>
</evidence>